<sequence length="632" mass="66830">MSTPQRTPHKVRPRASADTLRGPHSPLVGSLRSGLGRLVRMLLALLVVAVLAGCAGLPTRSGVKAEQAISSSPVESPPNVFPNPPQPGEGPRELVGDFLKANASPDEDYRVARLYLTSAASNTWNPTGRSTTVTTGEQDYNIVETYDGPVQVTGRALATLDSNGHLTQLRTHEKIQSGFHLAKVKGQWRIARLPRDFGSWMSLSDFNRLFVSRQVYFADTSTHALVPDTRWYLTRGGEATALARAVLGGVPSWMTGMAYRSMPPGTRLEVDAVPVDNNGLAQVDLSQQALQADSTTRRAVWAAMIQTLDQLPQVRNVELTVGGSPLAVGTSSEDITDISALGYQSHTPTNGPILIRNGDTLSWGNPLNTVGSPGPIKPLPEARASLPTLNHNWYMLAAGPVGRQLAAISGDRKSLGRWINGKLSVQSFGTGLTQPTFTPFGELWVAGRPLSETGPAPSQNGGAVWVIDTALPAARAQPQVVSTPWLGSSQVVAMKASAEGERMAMVVQTPTGSTRLLLSAIVRNAKGVPVALSTPQQEGLPITGMTDVTWLDPATVAVLGIDPTSPVLQPITVPLGGVSTPLGLAPGAQFIVGQGAGLSNVYIMTNKQTVLERSGQRWQVFGTGSAIVVPGA</sequence>
<feature type="transmembrane region" description="Helical" evidence="2">
    <location>
        <begin position="38"/>
        <end position="58"/>
    </location>
</feature>
<evidence type="ECO:0000313" key="5">
    <source>
        <dbReference type="Proteomes" id="UP000320244"/>
    </source>
</evidence>
<dbReference type="OrthoDB" id="3226781at2"/>
<dbReference type="Pfam" id="PF25976">
    <property type="entry name" value="LpqB_N"/>
    <property type="match status" value="1"/>
</dbReference>
<keyword evidence="2" id="KW-1133">Transmembrane helix</keyword>
<feature type="region of interest" description="Disordered" evidence="1">
    <location>
        <begin position="68"/>
        <end position="93"/>
    </location>
</feature>
<evidence type="ECO:0000256" key="2">
    <source>
        <dbReference type="SAM" id="Phobius"/>
    </source>
</evidence>
<keyword evidence="5" id="KW-1185">Reference proteome</keyword>
<comment type="caution">
    <text evidence="4">The sequence shown here is derived from an EMBL/GenBank/DDBJ whole genome shotgun (WGS) entry which is preliminary data.</text>
</comment>
<evidence type="ECO:0000256" key="1">
    <source>
        <dbReference type="SAM" id="MobiDB-lite"/>
    </source>
</evidence>
<proteinExistence type="predicted"/>
<dbReference type="SMART" id="SM00909">
    <property type="entry name" value="Germane"/>
    <property type="match status" value="1"/>
</dbReference>
<keyword evidence="2" id="KW-0812">Transmembrane</keyword>
<feature type="domain" description="GerMN" evidence="3">
    <location>
        <begin position="239"/>
        <end position="330"/>
    </location>
</feature>
<reference evidence="4 5" key="1">
    <citation type="submission" date="2019-05" db="EMBL/GenBank/DDBJ databases">
        <authorList>
            <person name="Lee S.D."/>
        </authorList>
    </citation>
    <scope>NUCLEOTIDE SEQUENCE [LARGE SCALE GENOMIC DNA]</scope>
    <source>
        <strain evidence="4 5">C5-26</strain>
    </source>
</reference>
<accession>A0A563DYM2</accession>
<reference evidence="4 5" key="2">
    <citation type="submission" date="2019-08" db="EMBL/GenBank/DDBJ databases">
        <title>Jejuicoccus antrihumi gen. nov., sp. nov., a new member of the family Dermacoccaceae isolated from a cave.</title>
        <authorList>
            <person name="Schumann P."/>
            <person name="Kim I.S."/>
        </authorList>
    </citation>
    <scope>NUCLEOTIDE SEQUENCE [LARGE SCALE GENOMIC DNA]</scope>
    <source>
        <strain evidence="4 5">C5-26</strain>
    </source>
</reference>
<dbReference type="InterPro" id="IPR059026">
    <property type="entry name" value="LpqB_N"/>
</dbReference>
<keyword evidence="2" id="KW-0472">Membrane</keyword>
<dbReference type="AlphaFoldDB" id="A0A563DYM2"/>
<dbReference type="EMBL" id="VCQV01000022">
    <property type="protein sequence ID" value="TWP35101.1"/>
    <property type="molecule type" value="Genomic_DNA"/>
</dbReference>
<name>A0A563DYM2_9MICO</name>
<dbReference type="Proteomes" id="UP000320244">
    <property type="component" value="Unassembled WGS sequence"/>
</dbReference>
<dbReference type="Pfam" id="PF10646">
    <property type="entry name" value="Germane"/>
    <property type="match status" value="1"/>
</dbReference>
<dbReference type="InterPro" id="IPR019606">
    <property type="entry name" value="GerMN"/>
</dbReference>
<gene>
    <name evidence="4" type="ORF">FGL98_15230</name>
</gene>
<dbReference type="InterPro" id="IPR018910">
    <property type="entry name" value="LpqB_C"/>
</dbReference>
<organism evidence="4 5">
    <name type="scientific">Leekyejoonella antrihumi</name>
    <dbReference type="NCBI Taxonomy" id="1660198"/>
    <lineage>
        <taxon>Bacteria</taxon>
        <taxon>Bacillati</taxon>
        <taxon>Actinomycetota</taxon>
        <taxon>Actinomycetes</taxon>
        <taxon>Micrococcales</taxon>
        <taxon>Dermacoccaceae</taxon>
        <taxon>Leekyejoonella</taxon>
    </lineage>
</organism>
<feature type="compositionally biased region" description="Pro residues" evidence="1">
    <location>
        <begin position="75"/>
        <end position="88"/>
    </location>
</feature>
<evidence type="ECO:0000259" key="3">
    <source>
        <dbReference type="SMART" id="SM00909"/>
    </source>
</evidence>
<evidence type="ECO:0000313" key="4">
    <source>
        <dbReference type="EMBL" id="TWP35101.1"/>
    </source>
</evidence>
<feature type="region of interest" description="Disordered" evidence="1">
    <location>
        <begin position="1"/>
        <end position="26"/>
    </location>
</feature>
<protein>
    <recommendedName>
        <fullName evidence="3">GerMN domain-containing protein</fullName>
    </recommendedName>
</protein>
<dbReference type="Pfam" id="PF10647">
    <property type="entry name" value="Gmad1"/>
    <property type="match status" value="1"/>
</dbReference>